<accession>A0A1V3IEC7</accession>
<keyword evidence="1" id="KW-0812">Transmembrane</keyword>
<reference evidence="2 3" key="1">
    <citation type="submission" date="2016-10" db="EMBL/GenBank/DDBJ databases">
        <title>Rodentibacter gen. nov. and new species.</title>
        <authorList>
            <person name="Christensen H."/>
        </authorList>
    </citation>
    <scope>NUCLEOTIDE SEQUENCE [LARGE SCALE GENOMIC DNA]</scope>
    <source>
        <strain evidence="2 3">CCUG17206</strain>
    </source>
</reference>
<name>A0A1V3IEC7_9PAST</name>
<keyword evidence="1" id="KW-0472">Membrane</keyword>
<dbReference type="EMBL" id="MLHJ01000135">
    <property type="protein sequence ID" value="OOF38987.1"/>
    <property type="molecule type" value="Genomic_DNA"/>
</dbReference>
<evidence type="ECO:0000313" key="3">
    <source>
        <dbReference type="Proteomes" id="UP000189433"/>
    </source>
</evidence>
<sequence length="137" mass="15367">MLNLLKKFISSWRKFVNRLFARLSNVEGMNARSNVIVSLLWLFFLTLASTITYGIFGEKEILLYFLIGALITELISIIVAYFIFAFKDPDCLRSETYTLSKLAIEKGQIGDNQSGLIDVSQAKIIEADCSVRDGSNG</sequence>
<organism evidence="2 3">
    <name type="scientific">Rodentibacter rarus</name>
    <dbReference type="NCBI Taxonomy" id="1908260"/>
    <lineage>
        <taxon>Bacteria</taxon>
        <taxon>Pseudomonadati</taxon>
        <taxon>Pseudomonadota</taxon>
        <taxon>Gammaproteobacteria</taxon>
        <taxon>Pasteurellales</taxon>
        <taxon>Pasteurellaceae</taxon>
        <taxon>Rodentibacter</taxon>
    </lineage>
</organism>
<dbReference type="STRING" id="1908260.BKK50_11190"/>
<gene>
    <name evidence="2" type="ORF">BKK50_11190</name>
</gene>
<dbReference type="AlphaFoldDB" id="A0A1V3IEC7"/>
<evidence type="ECO:0000256" key="1">
    <source>
        <dbReference type="SAM" id="Phobius"/>
    </source>
</evidence>
<proteinExistence type="predicted"/>
<feature type="transmembrane region" description="Helical" evidence="1">
    <location>
        <begin position="35"/>
        <end position="56"/>
    </location>
</feature>
<comment type="caution">
    <text evidence="2">The sequence shown here is derived from an EMBL/GenBank/DDBJ whole genome shotgun (WGS) entry which is preliminary data.</text>
</comment>
<protein>
    <submittedName>
        <fullName evidence="2">Uncharacterized protein</fullName>
    </submittedName>
</protein>
<feature type="transmembrane region" description="Helical" evidence="1">
    <location>
        <begin position="62"/>
        <end position="84"/>
    </location>
</feature>
<evidence type="ECO:0000313" key="2">
    <source>
        <dbReference type="EMBL" id="OOF38987.1"/>
    </source>
</evidence>
<keyword evidence="3" id="KW-1185">Reference proteome</keyword>
<keyword evidence="1" id="KW-1133">Transmembrane helix</keyword>
<dbReference type="Proteomes" id="UP000189433">
    <property type="component" value="Unassembled WGS sequence"/>
</dbReference>